<name>A0ACC3BDV0_9EURO</name>
<evidence type="ECO:0000313" key="2">
    <source>
        <dbReference type="Proteomes" id="UP001177260"/>
    </source>
</evidence>
<gene>
    <name evidence="1" type="ORF">N8T08_007644</name>
</gene>
<reference evidence="1 2" key="1">
    <citation type="journal article" date="2023" name="ACS Omega">
        <title>Identification of the Neoaspergillic Acid Biosynthesis Gene Cluster by Establishing an In Vitro CRISPR-Ribonucleoprotein Genetic System in Aspergillus melleus.</title>
        <authorList>
            <person name="Yuan B."/>
            <person name="Grau M.F."/>
            <person name="Murata R.M."/>
            <person name="Torok T."/>
            <person name="Venkateswaran K."/>
            <person name="Stajich J.E."/>
            <person name="Wang C.C.C."/>
        </authorList>
    </citation>
    <scope>NUCLEOTIDE SEQUENCE [LARGE SCALE GENOMIC DNA]</scope>
    <source>
        <strain evidence="1 2">IMV 1140</strain>
    </source>
</reference>
<comment type="caution">
    <text evidence="1">The sequence shown here is derived from an EMBL/GenBank/DDBJ whole genome shotgun (WGS) entry which is preliminary data.</text>
</comment>
<sequence>MQLKDSILLLSALSAGTAAARLHGHERRHAHPAEKRDIGDIVKVEMDGKMVSWANEWSGAEATPAPQATPAFQAEGGATQVVTVAAVPTASQSASPSGSSSSSSSSAPAGGSCQNWYDNPSGDFSRDGFGTSTLDNDQDYVFYKGNVGSPWGSNIKEVSESNACNYRYVIAVHGSEKDPWTMVFWNKIGPDGGINGWYSGNSALSLTVDAGETKYVAFDSDSQGSWGAAKGTKLPTDDMGGYSCTWGEFDFGNSKNSRDLPDGHTWSGWDVSAIQAQNANQDVQGMKICQHSDRGCSSISNLAKNVLNAYTAAEEGVDGIGGNYKGNDGVRLHVTIDFDE</sequence>
<accession>A0ACC3BDV0</accession>
<keyword evidence="2" id="KW-1185">Reference proteome</keyword>
<dbReference type="Proteomes" id="UP001177260">
    <property type="component" value="Unassembled WGS sequence"/>
</dbReference>
<organism evidence="1 2">
    <name type="scientific">Aspergillus melleus</name>
    <dbReference type="NCBI Taxonomy" id="138277"/>
    <lineage>
        <taxon>Eukaryota</taxon>
        <taxon>Fungi</taxon>
        <taxon>Dikarya</taxon>
        <taxon>Ascomycota</taxon>
        <taxon>Pezizomycotina</taxon>
        <taxon>Eurotiomycetes</taxon>
        <taxon>Eurotiomycetidae</taxon>
        <taxon>Eurotiales</taxon>
        <taxon>Aspergillaceae</taxon>
        <taxon>Aspergillus</taxon>
        <taxon>Aspergillus subgen. Circumdati</taxon>
    </lineage>
</organism>
<proteinExistence type="predicted"/>
<evidence type="ECO:0000313" key="1">
    <source>
        <dbReference type="EMBL" id="KAK1148969.1"/>
    </source>
</evidence>
<protein>
    <submittedName>
        <fullName evidence="1">Uncharacterized protein</fullName>
    </submittedName>
</protein>
<dbReference type="EMBL" id="JAOPJF010000005">
    <property type="protein sequence ID" value="KAK1148969.1"/>
    <property type="molecule type" value="Genomic_DNA"/>
</dbReference>